<protein>
    <submittedName>
        <fullName evidence="2">Uncharacterized protein</fullName>
    </submittedName>
</protein>
<dbReference type="EMBL" id="OX465081">
    <property type="protein sequence ID" value="CAI9284976.1"/>
    <property type="molecule type" value="Genomic_DNA"/>
</dbReference>
<evidence type="ECO:0000313" key="3">
    <source>
        <dbReference type="Proteomes" id="UP001177003"/>
    </source>
</evidence>
<proteinExistence type="predicted"/>
<gene>
    <name evidence="2" type="ORF">LSALG_LOCUS24472</name>
</gene>
<sequence length="172" mass="19531">MTYLFPDEPPIATLAMEAPVIHSHPNTTQRTKNLQTYTHLPLQLHHRLVESIPPITSNSDISHHDHQTTRRPSTTTVNVENHHCRGPICKIGDALHHTNSKSRCSDPLYTGGLRQQPPDNIVKSPAVDFFPLVHPGTNIQIVKMKLVTYSKLVRKITTRPTRVSDYPWFAIR</sequence>
<evidence type="ECO:0000313" key="2">
    <source>
        <dbReference type="EMBL" id="CAI9284976.1"/>
    </source>
</evidence>
<name>A0AA35Z309_LACSI</name>
<organism evidence="2 3">
    <name type="scientific">Lactuca saligna</name>
    <name type="common">Willowleaf lettuce</name>
    <dbReference type="NCBI Taxonomy" id="75948"/>
    <lineage>
        <taxon>Eukaryota</taxon>
        <taxon>Viridiplantae</taxon>
        <taxon>Streptophyta</taxon>
        <taxon>Embryophyta</taxon>
        <taxon>Tracheophyta</taxon>
        <taxon>Spermatophyta</taxon>
        <taxon>Magnoliopsida</taxon>
        <taxon>eudicotyledons</taxon>
        <taxon>Gunneridae</taxon>
        <taxon>Pentapetalae</taxon>
        <taxon>asterids</taxon>
        <taxon>campanulids</taxon>
        <taxon>Asterales</taxon>
        <taxon>Asteraceae</taxon>
        <taxon>Cichorioideae</taxon>
        <taxon>Cichorieae</taxon>
        <taxon>Lactucinae</taxon>
        <taxon>Lactuca</taxon>
    </lineage>
</organism>
<dbReference type="AlphaFoldDB" id="A0AA35Z309"/>
<dbReference type="Proteomes" id="UP001177003">
    <property type="component" value="Chromosome 5"/>
</dbReference>
<feature type="region of interest" description="Disordered" evidence="1">
    <location>
        <begin position="56"/>
        <end position="76"/>
    </location>
</feature>
<evidence type="ECO:0000256" key="1">
    <source>
        <dbReference type="SAM" id="MobiDB-lite"/>
    </source>
</evidence>
<accession>A0AA35Z309</accession>
<keyword evidence="3" id="KW-1185">Reference proteome</keyword>
<reference evidence="2" key="1">
    <citation type="submission" date="2023-04" db="EMBL/GenBank/DDBJ databases">
        <authorList>
            <person name="Vijverberg K."/>
            <person name="Xiong W."/>
            <person name="Schranz E."/>
        </authorList>
    </citation>
    <scope>NUCLEOTIDE SEQUENCE</scope>
</reference>